<protein>
    <submittedName>
        <fullName evidence="1">Uncharacterized protein</fullName>
    </submittedName>
</protein>
<keyword evidence="2" id="KW-1185">Reference proteome</keyword>
<accession>A0AAV4IBR9</accession>
<evidence type="ECO:0000313" key="1">
    <source>
        <dbReference type="EMBL" id="GFS06504.1"/>
    </source>
</evidence>
<gene>
    <name evidence="1" type="ORF">ElyMa_002966700</name>
</gene>
<reference evidence="1 2" key="1">
    <citation type="journal article" date="2021" name="Elife">
        <title>Chloroplast acquisition without the gene transfer in kleptoplastic sea slugs, Plakobranchus ocellatus.</title>
        <authorList>
            <person name="Maeda T."/>
            <person name="Takahashi S."/>
            <person name="Yoshida T."/>
            <person name="Shimamura S."/>
            <person name="Takaki Y."/>
            <person name="Nagai Y."/>
            <person name="Toyoda A."/>
            <person name="Suzuki Y."/>
            <person name="Arimoto A."/>
            <person name="Ishii H."/>
            <person name="Satoh N."/>
            <person name="Nishiyama T."/>
            <person name="Hasebe M."/>
            <person name="Maruyama T."/>
            <person name="Minagawa J."/>
            <person name="Obokata J."/>
            <person name="Shigenobu S."/>
        </authorList>
    </citation>
    <scope>NUCLEOTIDE SEQUENCE [LARGE SCALE GENOMIC DNA]</scope>
</reference>
<organism evidence="1 2">
    <name type="scientific">Elysia marginata</name>
    <dbReference type="NCBI Taxonomy" id="1093978"/>
    <lineage>
        <taxon>Eukaryota</taxon>
        <taxon>Metazoa</taxon>
        <taxon>Spiralia</taxon>
        <taxon>Lophotrochozoa</taxon>
        <taxon>Mollusca</taxon>
        <taxon>Gastropoda</taxon>
        <taxon>Heterobranchia</taxon>
        <taxon>Euthyneura</taxon>
        <taxon>Panpulmonata</taxon>
        <taxon>Sacoglossa</taxon>
        <taxon>Placobranchoidea</taxon>
        <taxon>Plakobranchidae</taxon>
        <taxon>Elysia</taxon>
    </lineage>
</organism>
<name>A0AAV4IBR9_9GAST</name>
<evidence type="ECO:0000313" key="2">
    <source>
        <dbReference type="Proteomes" id="UP000762676"/>
    </source>
</evidence>
<dbReference type="Proteomes" id="UP000762676">
    <property type="component" value="Unassembled WGS sequence"/>
</dbReference>
<comment type="caution">
    <text evidence="1">The sequence shown here is derived from an EMBL/GenBank/DDBJ whole genome shotgun (WGS) entry which is preliminary data.</text>
</comment>
<dbReference type="AlphaFoldDB" id="A0AAV4IBR9"/>
<sequence>MRQNRPTEDIDTIARLHAQCLAHLQVQSHPNLESYKYNNILWAQCRSSISKLCVSMPHMPKMRNTCPKLPTKCLFIINSSSNNLYSNLIEHVCLHSSVTALLAVKNVLTNQVLMPK</sequence>
<dbReference type="EMBL" id="BMAT01006113">
    <property type="protein sequence ID" value="GFS06504.1"/>
    <property type="molecule type" value="Genomic_DNA"/>
</dbReference>
<proteinExistence type="predicted"/>